<evidence type="ECO:0000313" key="1">
    <source>
        <dbReference type="EMBL" id="KAL0469078.1"/>
    </source>
</evidence>
<dbReference type="EMBL" id="JAVLET010000006">
    <property type="protein sequence ID" value="KAL0469078.1"/>
    <property type="molecule type" value="Genomic_DNA"/>
</dbReference>
<gene>
    <name evidence="1" type="ORF">QR685DRAFT_573303</name>
</gene>
<reference evidence="1 2" key="1">
    <citation type="submission" date="2023-09" db="EMBL/GenBank/DDBJ databases">
        <title>Multi-omics analysis of a traditional fermented food reveals byproduct-associated fungal strains for waste-to-food upcycling.</title>
        <authorList>
            <consortium name="Lawrence Berkeley National Laboratory"/>
            <person name="Rekdal V.M."/>
            <person name="Villalobos-Escobedo J.M."/>
            <person name="Rodriguez-Valeron N."/>
            <person name="Garcia M.O."/>
            <person name="Vasquez D.P."/>
            <person name="Damayanti I."/>
            <person name="Sorensen P.M."/>
            <person name="Baidoo E.E."/>
            <person name="De Carvalho A.C."/>
            <person name="Riley R."/>
            <person name="Lipzen A."/>
            <person name="He G."/>
            <person name="Yan M."/>
            <person name="Haridas S."/>
            <person name="Daum C."/>
            <person name="Yoshinaga Y."/>
            <person name="Ng V."/>
            <person name="Grigoriev I.V."/>
            <person name="Munk R."/>
            <person name="Nuraida L."/>
            <person name="Wijaya C.H."/>
            <person name="Morales P.-C."/>
            <person name="Keasling J.D."/>
        </authorList>
    </citation>
    <scope>NUCLEOTIDE SEQUENCE [LARGE SCALE GENOMIC DNA]</scope>
    <source>
        <strain evidence="1 2">FGSC 2613</strain>
    </source>
</reference>
<name>A0ABR3D9Z7_NEUIN</name>
<protein>
    <submittedName>
        <fullName evidence="1">Uncharacterized protein</fullName>
    </submittedName>
</protein>
<keyword evidence="2" id="KW-1185">Reference proteome</keyword>
<dbReference type="Proteomes" id="UP001451303">
    <property type="component" value="Unassembled WGS sequence"/>
</dbReference>
<sequence length="101" mass="11351">MRWLPSFYVRPIGWMIGGGRAEQRLIWGGRPNTPRLQKTAGEAWRAAVGQALLVRMQSWNYGHSLPLGSRLSARAPPHNPAHFFPFLPAVPRHSLSFQPLA</sequence>
<proteinExistence type="predicted"/>
<evidence type="ECO:0000313" key="2">
    <source>
        <dbReference type="Proteomes" id="UP001451303"/>
    </source>
</evidence>
<accession>A0ABR3D9Z7</accession>
<comment type="caution">
    <text evidence="1">The sequence shown here is derived from an EMBL/GenBank/DDBJ whole genome shotgun (WGS) entry which is preliminary data.</text>
</comment>
<organism evidence="1 2">
    <name type="scientific">Neurospora intermedia</name>
    <dbReference type="NCBI Taxonomy" id="5142"/>
    <lineage>
        <taxon>Eukaryota</taxon>
        <taxon>Fungi</taxon>
        <taxon>Dikarya</taxon>
        <taxon>Ascomycota</taxon>
        <taxon>Pezizomycotina</taxon>
        <taxon>Sordariomycetes</taxon>
        <taxon>Sordariomycetidae</taxon>
        <taxon>Sordariales</taxon>
        <taxon>Sordariaceae</taxon>
        <taxon>Neurospora</taxon>
    </lineage>
</organism>